<dbReference type="GO" id="GO:0042795">
    <property type="term" value="P:snRNA transcription by RNA polymerase II"/>
    <property type="evidence" value="ECO:0007669"/>
    <property type="project" value="TreeGrafter"/>
</dbReference>
<dbReference type="GO" id="GO:0043565">
    <property type="term" value="F:sequence-specific DNA binding"/>
    <property type="evidence" value="ECO:0007669"/>
    <property type="project" value="TreeGrafter"/>
</dbReference>
<reference evidence="3" key="1">
    <citation type="submission" date="2013-03" db="EMBL/GenBank/DDBJ databases">
        <authorList>
            <person name="Jeffery W."/>
            <person name="Warren W."/>
            <person name="Wilson R.K."/>
        </authorList>
    </citation>
    <scope>NUCLEOTIDE SEQUENCE</scope>
    <source>
        <strain evidence="3">female</strain>
    </source>
</reference>
<reference evidence="3" key="2">
    <citation type="journal article" date="2014" name="Nat. Commun.">
        <title>The cavefish genome reveals candidate genes for eye loss.</title>
        <authorList>
            <person name="McGaugh S.E."/>
            <person name="Gross J.B."/>
            <person name="Aken B."/>
            <person name="Blin M."/>
            <person name="Borowsky R."/>
            <person name="Chalopin D."/>
            <person name="Hinaux H."/>
            <person name="Jeffery W.R."/>
            <person name="Keene A."/>
            <person name="Ma L."/>
            <person name="Minx P."/>
            <person name="Murphy D."/>
            <person name="O'Quin K.E."/>
            <person name="Retaux S."/>
            <person name="Rohner N."/>
            <person name="Searle S.M."/>
            <person name="Stahl B.A."/>
            <person name="Tabin C."/>
            <person name="Volff J.N."/>
            <person name="Yoshizawa M."/>
            <person name="Warren W.C."/>
        </authorList>
    </citation>
    <scope>NUCLEOTIDE SEQUENCE [LARGE SCALE GENOMIC DNA]</scope>
    <source>
        <strain evidence="3">female</strain>
    </source>
</reference>
<feature type="region of interest" description="Disordered" evidence="1">
    <location>
        <begin position="232"/>
        <end position="258"/>
    </location>
</feature>
<feature type="region of interest" description="Disordered" evidence="1">
    <location>
        <begin position="343"/>
        <end position="363"/>
    </location>
</feature>
<accession>A0A3B1KIB1</accession>
<reference evidence="2" key="3">
    <citation type="submission" date="2025-08" db="UniProtKB">
        <authorList>
            <consortium name="Ensembl"/>
        </authorList>
    </citation>
    <scope>IDENTIFICATION</scope>
</reference>
<dbReference type="Ensembl" id="ENSAMXT00000046851.1">
    <property type="protein sequence ID" value="ENSAMXP00000053444.1"/>
    <property type="gene ID" value="ENSAMXG00000042186.1"/>
</dbReference>
<reference evidence="2" key="4">
    <citation type="submission" date="2025-09" db="UniProtKB">
        <authorList>
            <consortium name="Ensembl"/>
        </authorList>
    </citation>
    <scope>IDENTIFICATION</scope>
</reference>
<dbReference type="GeneTree" id="ENSGT00390000018691"/>
<evidence type="ECO:0000313" key="3">
    <source>
        <dbReference type="Proteomes" id="UP000018467"/>
    </source>
</evidence>
<feature type="region of interest" description="Disordered" evidence="1">
    <location>
        <begin position="271"/>
        <end position="308"/>
    </location>
</feature>
<evidence type="ECO:0000256" key="1">
    <source>
        <dbReference type="SAM" id="MobiDB-lite"/>
    </source>
</evidence>
<dbReference type="Pfam" id="PF09808">
    <property type="entry name" value="SNAPC1"/>
    <property type="match status" value="1"/>
</dbReference>
<dbReference type="PANTHER" id="PTHR15131">
    <property type="entry name" value="SMALL NUCLEAR RNA ACTIVATING COMPLEX, POLYPEPTIDE 1"/>
    <property type="match status" value="1"/>
</dbReference>
<dbReference type="Proteomes" id="UP000018467">
    <property type="component" value="Unassembled WGS sequence"/>
</dbReference>
<evidence type="ECO:0000313" key="2">
    <source>
        <dbReference type="Ensembl" id="ENSAMXP00000053444.1"/>
    </source>
</evidence>
<keyword evidence="3" id="KW-1185">Reference proteome</keyword>
<feature type="compositionally biased region" description="Polar residues" evidence="1">
    <location>
        <begin position="285"/>
        <end position="306"/>
    </location>
</feature>
<dbReference type="PANTHER" id="PTHR15131:SF3">
    <property type="entry name" value="SNRNA-ACTIVATING PROTEIN COMPLEX SUBUNIT 1"/>
    <property type="match status" value="1"/>
</dbReference>
<dbReference type="FunCoup" id="A0A3B1KIB1">
    <property type="interactions" value="568"/>
</dbReference>
<dbReference type="GO" id="GO:0042796">
    <property type="term" value="P:snRNA transcription by RNA polymerase III"/>
    <property type="evidence" value="ECO:0007669"/>
    <property type="project" value="TreeGrafter"/>
</dbReference>
<dbReference type="InParanoid" id="A0A3B1KIB1"/>
<sequence length="363" mass="41476">MEHYKASLQTDCEQILGSFQASNSVRFEEFSKIWKQTDFSSIFHGISQIGEKRIFTRLALTVASPYLFPPYTFQIRVGGLYLLYGLYNSQSVTPKEKIRLALKDWSDLIKFQQDAVNAQHYDVVYILKKLLSDKALYFTAMPDPLSFNAKRKQKEGGNLNEMFVDRPSRPQELISTDMLEELANVHEHYEKLKQAVSAQAEKPELNLVKQNMVPKLHSAVVSYYSWQQNHTEFESQDAESDRGAGEGTTSQEESSRRAKLLESIKARSYGQAVEASRSRRHRQVEVTSAATNSEPAAGSSRYTSKAPSLKERTELRFLNQGDQNEGLQGVTRIWRLSAVEKEKIEEGKRPRFNWSSEREGDEA</sequence>
<organism evidence="2 3">
    <name type="scientific">Astyanax mexicanus</name>
    <name type="common">Blind cave fish</name>
    <name type="synonym">Astyanax fasciatus mexicanus</name>
    <dbReference type="NCBI Taxonomy" id="7994"/>
    <lineage>
        <taxon>Eukaryota</taxon>
        <taxon>Metazoa</taxon>
        <taxon>Chordata</taxon>
        <taxon>Craniata</taxon>
        <taxon>Vertebrata</taxon>
        <taxon>Euteleostomi</taxon>
        <taxon>Actinopterygii</taxon>
        <taxon>Neopterygii</taxon>
        <taxon>Teleostei</taxon>
        <taxon>Ostariophysi</taxon>
        <taxon>Characiformes</taxon>
        <taxon>Characoidei</taxon>
        <taxon>Acestrorhamphidae</taxon>
        <taxon>Acestrorhamphinae</taxon>
        <taxon>Astyanax</taxon>
    </lineage>
</organism>
<protein>
    <submittedName>
        <fullName evidence="2">Small nuclear RNA activating complex, polypeptide 1b</fullName>
    </submittedName>
</protein>
<dbReference type="AlphaFoldDB" id="A0A3B1KIB1"/>
<name>A0A3B1KIB1_ASTMX</name>
<dbReference type="Bgee" id="ENSAMXG00000042186">
    <property type="expression patterns" value="Expressed in embryo and 14 other cell types or tissues"/>
</dbReference>
<dbReference type="InterPro" id="IPR019188">
    <property type="entry name" value="SNAPC1"/>
</dbReference>
<proteinExistence type="predicted"/>
<dbReference type="GO" id="GO:0019185">
    <property type="term" value="C:snRNA-activating protein complex"/>
    <property type="evidence" value="ECO:0007669"/>
    <property type="project" value="TreeGrafter"/>
</dbReference>
<dbReference type="STRING" id="7994.ENSAMXP00000053444"/>